<dbReference type="EMBL" id="BRXZ01000090">
    <property type="protein sequence ID" value="GMI04844.1"/>
    <property type="molecule type" value="Genomic_DNA"/>
</dbReference>
<dbReference type="OrthoDB" id="430254at2759"/>
<name>A0A9W7CHM9_9STRA</name>
<keyword evidence="2" id="KW-1185">Reference proteome</keyword>
<accession>A0A9W7CHM9</accession>
<dbReference type="AlphaFoldDB" id="A0A9W7CHM9"/>
<organism evidence="1 2">
    <name type="scientific">Triparma retinervis</name>
    <dbReference type="NCBI Taxonomy" id="2557542"/>
    <lineage>
        <taxon>Eukaryota</taxon>
        <taxon>Sar</taxon>
        <taxon>Stramenopiles</taxon>
        <taxon>Ochrophyta</taxon>
        <taxon>Bolidophyceae</taxon>
        <taxon>Parmales</taxon>
        <taxon>Triparmaceae</taxon>
        <taxon>Triparma</taxon>
    </lineage>
</organism>
<protein>
    <submittedName>
        <fullName evidence="1">Uncharacterized protein</fullName>
    </submittedName>
</protein>
<sequence length="35" mass="4095">MTTPNQPDYGNPGYWDERYAASDGTAFDWYMPFET</sequence>
<dbReference type="Proteomes" id="UP001165082">
    <property type="component" value="Unassembled WGS sequence"/>
</dbReference>
<proteinExistence type="predicted"/>
<reference evidence="1" key="1">
    <citation type="submission" date="2022-07" db="EMBL/GenBank/DDBJ databases">
        <title>Genome analysis of Parmales, a sister group of diatoms, reveals the evolutionary specialization of diatoms from phago-mixotrophs to photoautotrophs.</title>
        <authorList>
            <person name="Ban H."/>
            <person name="Sato S."/>
            <person name="Yoshikawa S."/>
            <person name="Kazumasa Y."/>
            <person name="Nakamura Y."/>
            <person name="Ichinomiya M."/>
            <person name="Saitoh K."/>
            <person name="Sato N."/>
            <person name="Blanc-Mathieu R."/>
            <person name="Endo H."/>
            <person name="Kuwata A."/>
            <person name="Ogata H."/>
        </authorList>
    </citation>
    <scope>NUCLEOTIDE SEQUENCE</scope>
</reference>
<feature type="non-terminal residue" evidence="1">
    <location>
        <position position="35"/>
    </location>
</feature>
<gene>
    <name evidence="1" type="ORF">TrRE_jg7423</name>
</gene>
<evidence type="ECO:0000313" key="1">
    <source>
        <dbReference type="EMBL" id="GMI04844.1"/>
    </source>
</evidence>
<evidence type="ECO:0000313" key="2">
    <source>
        <dbReference type="Proteomes" id="UP001165082"/>
    </source>
</evidence>
<comment type="caution">
    <text evidence="1">The sequence shown here is derived from an EMBL/GenBank/DDBJ whole genome shotgun (WGS) entry which is preliminary data.</text>
</comment>